<keyword evidence="5 6" id="KW-0408">Iron</keyword>
<keyword evidence="8" id="KW-0732">Signal</keyword>
<keyword evidence="10" id="KW-1185">Reference proteome</keyword>
<evidence type="ECO:0000313" key="9">
    <source>
        <dbReference type="EMBL" id="QBF83938.1"/>
    </source>
</evidence>
<evidence type="ECO:0000313" key="10">
    <source>
        <dbReference type="Proteomes" id="UP000291106"/>
    </source>
</evidence>
<dbReference type="SUPFAM" id="SSF47175">
    <property type="entry name" value="Cytochromes"/>
    <property type="match status" value="1"/>
</dbReference>
<dbReference type="AlphaFoldDB" id="A0A411PK99"/>
<protein>
    <submittedName>
        <fullName evidence="9">Cytochrome c</fullName>
    </submittedName>
</protein>
<dbReference type="GO" id="GO:0009055">
    <property type="term" value="F:electron transfer activity"/>
    <property type="evidence" value="ECO:0007669"/>
    <property type="project" value="InterPro"/>
</dbReference>
<feature type="binding site" description="covalent" evidence="7">
    <location>
        <position position="142"/>
    </location>
    <ligand>
        <name>heme c</name>
        <dbReference type="ChEBI" id="CHEBI:61717"/>
    </ligand>
</feature>
<feature type="signal peptide" evidence="8">
    <location>
        <begin position="1"/>
        <end position="20"/>
    </location>
</feature>
<dbReference type="GO" id="GO:0020037">
    <property type="term" value="F:heme binding"/>
    <property type="evidence" value="ECO:0007669"/>
    <property type="project" value="InterPro"/>
</dbReference>
<dbReference type="PRINTS" id="PR00608">
    <property type="entry name" value="CYTCHROMECII"/>
</dbReference>
<evidence type="ECO:0000256" key="3">
    <source>
        <dbReference type="ARBA" id="ARBA00022723"/>
    </source>
</evidence>
<proteinExistence type="predicted"/>
<dbReference type="PIRSF" id="PIRSF000027">
    <property type="entry name" value="Cytc_c_prime"/>
    <property type="match status" value="1"/>
</dbReference>
<dbReference type="KEGG" id="smai:EXU30_15550"/>
<evidence type="ECO:0000256" key="5">
    <source>
        <dbReference type="ARBA" id="ARBA00023004"/>
    </source>
</evidence>
<keyword evidence="1" id="KW-0813">Transport</keyword>
<dbReference type="InterPro" id="IPR002321">
    <property type="entry name" value="Cyt_c_II"/>
</dbReference>
<comment type="PTM">
    <text evidence="7">Binds 1 heme group per subunit.</text>
</comment>
<dbReference type="GO" id="GO:0005506">
    <property type="term" value="F:iron ion binding"/>
    <property type="evidence" value="ECO:0007669"/>
    <property type="project" value="InterPro"/>
</dbReference>
<keyword evidence="2 7" id="KW-0349">Heme</keyword>
<dbReference type="InterPro" id="IPR010980">
    <property type="entry name" value="Cyt_c/b562"/>
</dbReference>
<accession>A0A411PK99</accession>
<dbReference type="Gene3D" id="1.20.120.10">
    <property type="entry name" value="Cytochrome c/b562"/>
    <property type="match status" value="1"/>
</dbReference>
<keyword evidence="3 6" id="KW-0479">Metal-binding</keyword>
<dbReference type="GO" id="GO:0042597">
    <property type="term" value="C:periplasmic space"/>
    <property type="evidence" value="ECO:0007669"/>
    <property type="project" value="InterPro"/>
</dbReference>
<evidence type="ECO:0000256" key="6">
    <source>
        <dbReference type="PIRSR" id="PIRSR000027-1"/>
    </source>
</evidence>
<dbReference type="GO" id="GO:0022900">
    <property type="term" value="P:electron transport chain"/>
    <property type="evidence" value="ECO:0007669"/>
    <property type="project" value="InterPro"/>
</dbReference>
<evidence type="ECO:0000256" key="8">
    <source>
        <dbReference type="SAM" id="SignalP"/>
    </source>
</evidence>
<evidence type="ECO:0000256" key="1">
    <source>
        <dbReference type="ARBA" id="ARBA00022448"/>
    </source>
</evidence>
<evidence type="ECO:0000256" key="4">
    <source>
        <dbReference type="ARBA" id="ARBA00022982"/>
    </source>
</evidence>
<dbReference type="RefSeq" id="WP_130601549.1">
    <property type="nucleotide sequence ID" value="NZ_CP036200.1"/>
</dbReference>
<evidence type="ECO:0000256" key="2">
    <source>
        <dbReference type="ARBA" id="ARBA00022617"/>
    </source>
</evidence>
<gene>
    <name evidence="9" type="ORF">EXU30_15550</name>
</gene>
<dbReference type="Pfam" id="PF01322">
    <property type="entry name" value="Cytochrom_C_2"/>
    <property type="match status" value="1"/>
</dbReference>
<feature type="binding site" description="axial binding residue" evidence="6">
    <location>
        <position position="143"/>
    </location>
    <ligand>
        <name>heme c</name>
        <dbReference type="ChEBI" id="CHEBI:61717"/>
    </ligand>
    <ligandPart>
        <name>Fe</name>
        <dbReference type="ChEBI" id="CHEBI:18248"/>
    </ligandPart>
</feature>
<dbReference type="OrthoDB" id="5520910at2"/>
<reference evidence="9 10" key="1">
    <citation type="submission" date="2019-02" db="EMBL/GenBank/DDBJ databases">
        <title>Shewanella sp. D4-2 isolated from Dokdo Island.</title>
        <authorList>
            <person name="Baek K."/>
        </authorList>
    </citation>
    <scope>NUCLEOTIDE SEQUENCE [LARGE SCALE GENOMIC DNA]</scope>
    <source>
        <strain evidence="9 10">D4-2</strain>
    </source>
</reference>
<feature type="binding site" description="covalent" evidence="7">
    <location>
        <position position="139"/>
    </location>
    <ligand>
        <name>heme c</name>
        <dbReference type="ChEBI" id="CHEBI:61717"/>
    </ligand>
</feature>
<sequence length="149" mass="16315">MKKIILALTTAAILVPSAMADNFRKPEHAIKYRQSAFSLIAYNFGDMGAMMKGKKAFDQKVFAERAVNVAALSKIPHEGFIDGTDSGNTDALAKIWSNKADFDERMMTFQTNAAKLAEIAATGSKKELKQAFGEVGKTCKGCHDNYKKD</sequence>
<name>A0A411PK99_9GAMM</name>
<evidence type="ECO:0000256" key="7">
    <source>
        <dbReference type="PIRSR" id="PIRSR000027-2"/>
    </source>
</evidence>
<dbReference type="Proteomes" id="UP000291106">
    <property type="component" value="Chromosome"/>
</dbReference>
<organism evidence="9 10">
    <name type="scientific">Shewanella maritima</name>
    <dbReference type="NCBI Taxonomy" id="2520507"/>
    <lineage>
        <taxon>Bacteria</taxon>
        <taxon>Pseudomonadati</taxon>
        <taxon>Pseudomonadota</taxon>
        <taxon>Gammaproteobacteria</taxon>
        <taxon>Alteromonadales</taxon>
        <taxon>Shewanellaceae</taxon>
        <taxon>Shewanella</taxon>
    </lineage>
</organism>
<dbReference type="EMBL" id="CP036200">
    <property type="protein sequence ID" value="QBF83938.1"/>
    <property type="molecule type" value="Genomic_DNA"/>
</dbReference>
<dbReference type="PROSITE" id="PS51009">
    <property type="entry name" value="CYTCII"/>
    <property type="match status" value="1"/>
</dbReference>
<dbReference type="InterPro" id="IPR012127">
    <property type="entry name" value="Cyt_c_prime"/>
</dbReference>
<feature type="chain" id="PRO_5019264781" evidence="8">
    <location>
        <begin position="21"/>
        <end position="149"/>
    </location>
</feature>
<dbReference type="InterPro" id="IPR015984">
    <property type="entry name" value="Cyt_c_prime_subgr"/>
</dbReference>
<keyword evidence="4" id="KW-0249">Electron transport</keyword>